<dbReference type="Pfam" id="PF09623">
    <property type="entry name" value="Cas_NE0113"/>
    <property type="match status" value="1"/>
</dbReference>
<accession>A0A2H5Y575</accession>
<feature type="domain" description="CRISPR system ring nuclease SSO2081-like" evidence="1">
    <location>
        <begin position="13"/>
        <end position="200"/>
    </location>
</feature>
<dbReference type="NCBIfam" id="TIGR03642">
    <property type="entry name" value="cas_csx14"/>
    <property type="match status" value="1"/>
</dbReference>
<organism evidence="2 3">
    <name type="scientific">Candidatus Thermoflexus japonica</name>
    <dbReference type="NCBI Taxonomy" id="2035417"/>
    <lineage>
        <taxon>Bacteria</taxon>
        <taxon>Bacillati</taxon>
        <taxon>Chloroflexota</taxon>
        <taxon>Thermoflexia</taxon>
        <taxon>Thermoflexales</taxon>
        <taxon>Thermoflexaceae</taxon>
        <taxon>Thermoflexus</taxon>
    </lineage>
</organism>
<dbReference type="EMBL" id="BEHY01000013">
    <property type="protein sequence ID" value="GBD08595.1"/>
    <property type="molecule type" value="Genomic_DNA"/>
</dbReference>
<evidence type="ECO:0000259" key="1">
    <source>
        <dbReference type="Pfam" id="PF09623"/>
    </source>
</evidence>
<reference evidence="3" key="1">
    <citation type="submission" date="2017-09" db="EMBL/GenBank/DDBJ databases">
        <title>Metaegenomics of thermophilic ammonia-oxidizing enrichment culture.</title>
        <authorList>
            <person name="Kato S."/>
            <person name="Suzuki K."/>
        </authorList>
    </citation>
    <scope>NUCLEOTIDE SEQUENCE [LARGE SCALE GENOMIC DNA]</scope>
</reference>
<comment type="caution">
    <text evidence="2">The sequence shown here is derived from an EMBL/GenBank/DDBJ whole genome shotgun (WGS) entry which is preliminary data.</text>
</comment>
<dbReference type="InterPro" id="IPR019092">
    <property type="entry name" value="SSO2081-like_dom"/>
</dbReference>
<protein>
    <recommendedName>
        <fullName evidence="1">CRISPR system ring nuclease SSO2081-like domain-containing protein</fullName>
    </recommendedName>
</protein>
<evidence type="ECO:0000313" key="2">
    <source>
        <dbReference type="EMBL" id="GBD08595.1"/>
    </source>
</evidence>
<evidence type="ECO:0000313" key="3">
    <source>
        <dbReference type="Proteomes" id="UP000236642"/>
    </source>
</evidence>
<dbReference type="Proteomes" id="UP000236642">
    <property type="component" value="Unassembled WGS sequence"/>
</dbReference>
<dbReference type="Gene3D" id="3.40.50.10770">
    <property type="entry name" value="Hypothetical protein VC1899 like domain (Restriction endonuclease-like)"/>
    <property type="match status" value="1"/>
</dbReference>
<dbReference type="AlphaFoldDB" id="A0A2H5Y575"/>
<dbReference type="InterPro" id="IPR019848">
    <property type="entry name" value="CRISPR-assoc_prot_Csx14"/>
</dbReference>
<sequence>MARKLLIATLGTSPAVITEAVDLLDEQGDRPDGVLLLHTEDPDVKESCELLQAHLPRHCGIQWVTPIPIGSYGDIDSTAAAVEFMELACAQLRAYRDEYRVFVNIAGGRKTMSALLALAVQFYGAARLFHIWVPPWLESEGEITALRDLTEEEITRRLHPSLKGSPSDRPQLVDLPFIALFPMLPDIHRALRGESPAPWEIRQALIHAGLLNPHGTPTSMGQQVATILDNVETLPPVCQVEPQIHIPRHHYQDRLRRFARDLIAYAPFIVEIHGEEWRKGEPGVRAQPPNELIAEVRLHTDILFRLRLVTTATTPGQLEAARRYVERYIRRREG</sequence>
<gene>
    <name evidence="2" type="ORF">HRbin22_00836</name>
</gene>
<name>A0A2H5Y575_9CHLR</name>
<proteinExistence type="predicted"/>